<feature type="compositionally biased region" description="Low complexity" evidence="1">
    <location>
        <begin position="181"/>
        <end position="196"/>
    </location>
</feature>
<sequence length="304" mass="32614">MSLTTLLVQDVNVPFSGNPELDNHWRRPELVLRASDGVDFHVHKEMLKLVSDFDDMCAFPASKGDPTELQRDRLPVILLPDPSNVLHQLLLIAYPARSSDQCNLSTVPFDLLAVHDAACKYQYQFTGTIAEALMCPSLLSLHPHCLFAIARLRALAALATLPSPSAPPSPLPPLPEMHRLPGPTRTSSSPSTTPAPWTHTVGELGTAFVWWAAGHAAQCRAPGLLCSAAWFNPHLARVAARLRAIPAAHTARTALLALASPLRALIAACPACAARAGADLGALEGRLGDFLDAANARLAETFFE</sequence>
<dbReference type="EMBL" id="JARKIE010000053">
    <property type="protein sequence ID" value="KAJ7692268.1"/>
    <property type="molecule type" value="Genomic_DNA"/>
</dbReference>
<name>A0AAD7DKE9_MYCRO</name>
<reference evidence="2" key="1">
    <citation type="submission" date="2023-03" db="EMBL/GenBank/DDBJ databases">
        <title>Massive genome expansion in bonnet fungi (Mycena s.s.) driven by repeated elements and novel gene families across ecological guilds.</title>
        <authorList>
            <consortium name="Lawrence Berkeley National Laboratory"/>
            <person name="Harder C.B."/>
            <person name="Miyauchi S."/>
            <person name="Viragh M."/>
            <person name="Kuo A."/>
            <person name="Thoen E."/>
            <person name="Andreopoulos B."/>
            <person name="Lu D."/>
            <person name="Skrede I."/>
            <person name="Drula E."/>
            <person name="Henrissat B."/>
            <person name="Morin E."/>
            <person name="Kohler A."/>
            <person name="Barry K."/>
            <person name="LaButti K."/>
            <person name="Morin E."/>
            <person name="Salamov A."/>
            <person name="Lipzen A."/>
            <person name="Mereny Z."/>
            <person name="Hegedus B."/>
            <person name="Baldrian P."/>
            <person name="Stursova M."/>
            <person name="Weitz H."/>
            <person name="Taylor A."/>
            <person name="Grigoriev I.V."/>
            <person name="Nagy L.G."/>
            <person name="Martin F."/>
            <person name="Kauserud H."/>
        </authorList>
    </citation>
    <scope>NUCLEOTIDE SEQUENCE</scope>
    <source>
        <strain evidence="2">CBHHK067</strain>
    </source>
</reference>
<dbReference type="Proteomes" id="UP001221757">
    <property type="component" value="Unassembled WGS sequence"/>
</dbReference>
<dbReference type="AlphaFoldDB" id="A0AAD7DKE9"/>
<evidence type="ECO:0000256" key="1">
    <source>
        <dbReference type="SAM" id="MobiDB-lite"/>
    </source>
</evidence>
<keyword evidence="3" id="KW-1185">Reference proteome</keyword>
<gene>
    <name evidence="2" type="ORF">B0H17DRAFT_1200604</name>
</gene>
<feature type="compositionally biased region" description="Pro residues" evidence="1">
    <location>
        <begin position="166"/>
        <end position="175"/>
    </location>
</feature>
<evidence type="ECO:0000313" key="3">
    <source>
        <dbReference type="Proteomes" id="UP001221757"/>
    </source>
</evidence>
<protein>
    <recommendedName>
        <fullName evidence="4">BTB domain-containing protein</fullName>
    </recommendedName>
</protein>
<evidence type="ECO:0000313" key="2">
    <source>
        <dbReference type="EMBL" id="KAJ7692268.1"/>
    </source>
</evidence>
<comment type="caution">
    <text evidence="2">The sequence shown here is derived from an EMBL/GenBank/DDBJ whole genome shotgun (WGS) entry which is preliminary data.</text>
</comment>
<organism evidence="2 3">
    <name type="scientific">Mycena rosella</name>
    <name type="common">Pink bonnet</name>
    <name type="synonym">Agaricus rosellus</name>
    <dbReference type="NCBI Taxonomy" id="1033263"/>
    <lineage>
        <taxon>Eukaryota</taxon>
        <taxon>Fungi</taxon>
        <taxon>Dikarya</taxon>
        <taxon>Basidiomycota</taxon>
        <taxon>Agaricomycotina</taxon>
        <taxon>Agaricomycetes</taxon>
        <taxon>Agaricomycetidae</taxon>
        <taxon>Agaricales</taxon>
        <taxon>Marasmiineae</taxon>
        <taxon>Mycenaceae</taxon>
        <taxon>Mycena</taxon>
    </lineage>
</organism>
<evidence type="ECO:0008006" key="4">
    <source>
        <dbReference type="Google" id="ProtNLM"/>
    </source>
</evidence>
<proteinExistence type="predicted"/>
<accession>A0AAD7DKE9</accession>
<feature type="region of interest" description="Disordered" evidence="1">
    <location>
        <begin position="166"/>
        <end position="196"/>
    </location>
</feature>